<dbReference type="KEGG" id="pdw:BV82_0155"/>
<accession>A0AAP0XD03</accession>
<dbReference type="Gene3D" id="2.60.40.10">
    <property type="entry name" value="Immunoglobulins"/>
    <property type="match status" value="1"/>
</dbReference>
<keyword evidence="2" id="KW-1185">Reference proteome</keyword>
<dbReference type="RefSeq" id="WP_036993860.1">
    <property type="nucleotide sequence ID" value="NZ_CP071706.1"/>
</dbReference>
<sequence>MKWLSRGLLAGLLLPLSGCQIALYPITLVSCALRAQPTLSPEALPLARVGQPYQAQITLIASSSPVSGFYAEPLPPGLTLQHQGRRPDATLVGTPQREGVYHFVVSVGAFGTQCAGLSADREYRLEVK</sequence>
<evidence type="ECO:0008006" key="3">
    <source>
        <dbReference type="Google" id="ProtNLM"/>
    </source>
</evidence>
<reference evidence="1 2" key="2">
    <citation type="journal article" date="2016" name="Front. Microbiol.">
        <title>When Genome-Based Approach Meets the 'Old but Good': Revealing Genes Involved in the Antibacterial Activity of Pseudomonas sp. P482 against Soft Rot Pathogens.</title>
        <authorList>
            <person name="Krzyzanowska D.M."/>
            <person name="Ossowicki A."/>
            <person name="Rajewska M."/>
            <person name="Maciag T."/>
            <person name="Jablonska M."/>
            <person name="Obuchowski M."/>
            <person name="Heeb S."/>
            <person name="Jafra S."/>
        </authorList>
    </citation>
    <scope>NUCLEOTIDE SEQUENCE [LARGE SCALE GENOMIC DNA]</scope>
    <source>
        <strain evidence="1 2">P482</strain>
    </source>
</reference>
<dbReference type="Proteomes" id="UP000027121">
    <property type="component" value="Chromosome"/>
</dbReference>
<name>A0AAP0XD03_9PSED</name>
<dbReference type="PROSITE" id="PS51257">
    <property type="entry name" value="PROKAR_LIPOPROTEIN"/>
    <property type="match status" value="1"/>
</dbReference>
<protein>
    <recommendedName>
        <fullName evidence="3">Lipoprotein</fullName>
    </recommendedName>
</protein>
<proteinExistence type="predicted"/>
<gene>
    <name evidence="1" type="ORF">BV82_0155</name>
</gene>
<dbReference type="AlphaFoldDB" id="A0AAP0XD03"/>
<dbReference type="InterPro" id="IPR013783">
    <property type="entry name" value="Ig-like_fold"/>
</dbReference>
<evidence type="ECO:0000313" key="2">
    <source>
        <dbReference type="Proteomes" id="UP000027121"/>
    </source>
</evidence>
<organism evidence="1 2">
    <name type="scientific">Pseudomonas donghuensis</name>
    <dbReference type="NCBI Taxonomy" id="1163398"/>
    <lineage>
        <taxon>Bacteria</taxon>
        <taxon>Pseudomonadati</taxon>
        <taxon>Pseudomonadota</taxon>
        <taxon>Gammaproteobacteria</taxon>
        <taxon>Pseudomonadales</taxon>
        <taxon>Pseudomonadaceae</taxon>
        <taxon>Pseudomonas</taxon>
    </lineage>
</organism>
<dbReference type="GeneID" id="98281551"/>
<evidence type="ECO:0000313" key="1">
    <source>
        <dbReference type="EMBL" id="KDO02020.2"/>
    </source>
</evidence>
<dbReference type="EMBL" id="CP071706">
    <property type="protein sequence ID" value="KDO02020.2"/>
    <property type="molecule type" value="Genomic_DNA"/>
</dbReference>
<reference evidence="1 2" key="1">
    <citation type="journal article" date="2014" name="Genome Announc.">
        <title>Genome Sequence of Pseudomonas sp. Strain P482, a Tomato Rhizosphere Isolate with Broad-Spectrum Antimicrobial Activity.</title>
        <authorList>
            <person name="Krzyzanowska D.M."/>
            <person name="Ossowicki A."/>
            <person name="Jafra S."/>
        </authorList>
    </citation>
    <scope>NUCLEOTIDE SEQUENCE [LARGE SCALE GENOMIC DNA]</scope>
    <source>
        <strain evidence="1 2">P482</strain>
    </source>
</reference>